<protein>
    <submittedName>
        <fullName evidence="4">Ankyrin repeat domain-containing protein</fullName>
    </submittedName>
</protein>
<dbReference type="Gene3D" id="1.25.40.20">
    <property type="entry name" value="Ankyrin repeat-containing domain"/>
    <property type="match status" value="2"/>
</dbReference>
<dbReference type="AlphaFoldDB" id="A0A316WRP3"/>
<dbReference type="PANTHER" id="PTHR24198">
    <property type="entry name" value="ANKYRIN REPEAT AND PROTEIN KINASE DOMAIN-CONTAINING PROTEIN"/>
    <property type="match status" value="1"/>
</dbReference>
<dbReference type="RefSeq" id="WP_109738030.1">
    <property type="nucleotide sequence ID" value="NZ_PPEG02000002.1"/>
</dbReference>
<name>A0A316WRP3_9FLAO</name>
<gene>
    <name evidence="4" type="ORF">C1634_005775</name>
</gene>
<accession>A0A316WRP3</accession>
<keyword evidence="1" id="KW-0677">Repeat</keyword>
<dbReference type="InterPro" id="IPR002110">
    <property type="entry name" value="Ankyrin_rpt"/>
</dbReference>
<evidence type="ECO:0000256" key="3">
    <source>
        <dbReference type="PROSITE-ProRule" id="PRU00023"/>
    </source>
</evidence>
<dbReference type="SMART" id="SM00248">
    <property type="entry name" value="ANK"/>
    <property type="match status" value="3"/>
</dbReference>
<dbReference type="PRINTS" id="PR01415">
    <property type="entry name" value="ANKYRIN"/>
</dbReference>
<evidence type="ECO:0000256" key="1">
    <source>
        <dbReference type="ARBA" id="ARBA00022737"/>
    </source>
</evidence>
<dbReference type="Proteomes" id="UP000236413">
    <property type="component" value="Unassembled WGS sequence"/>
</dbReference>
<evidence type="ECO:0000313" key="4">
    <source>
        <dbReference type="EMBL" id="PWN64102.1"/>
    </source>
</evidence>
<dbReference type="PROSITE" id="PS50297">
    <property type="entry name" value="ANK_REP_REGION"/>
    <property type="match status" value="1"/>
</dbReference>
<sequence length="161" mass="18747">MNNNNTDNVFQMVRFNELESVKKILNETNVNRFVNEYKQNLLHEAVAYDALEILNYLLYCNININKQDDEGKTPLHYSVDHNNYEFTKLLLNAKGIEKDIKDQYGNNAMWVAVFNSDGDYDIVKLLKEYGIDSNSKNNSDRSPLDLAKQFGDEELQRILTK</sequence>
<feature type="repeat" description="ANK" evidence="3">
    <location>
        <begin position="70"/>
        <end position="103"/>
    </location>
</feature>
<dbReference type="PROSITE" id="PS50088">
    <property type="entry name" value="ANK_REPEAT"/>
    <property type="match status" value="1"/>
</dbReference>
<dbReference type="EMBL" id="PPEG02000002">
    <property type="protein sequence ID" value="PWN64102.1"/>
    <property type="molecule type" value="Genomic_DNA"/>
</dbReference>
<keyword evidence="2 3" id="KW-0040">ANK repeat</keyword>
<evidence type="ECO:0000256" key="2">
    <source>
        <dbReference type="ARBA" id="ARBA00023043"/>
    </source>
</evidence>
<dbReference type="PANTHER" id="PTHR24198:SF165">
    <property type="entry name" value="ANKYRIN REPEAT-CONTAINING PROTEIN-RELATED"/>
    <property type="match status" value="1"/>
</dbReference>
<dbReference type="Pfam" id="PF12796">
    <property type="entry name" value="Ank_2"/>
    <property type="match status" value="1"/>
</dbReference>
<organism evidence="4 5">
    <name type="scientific">Chryseobacterium viscerum</name>
    <dbReference type="NCBI Taxonomy" id="1037377"/>
    <lineage>
        <taxon>Bacteria</taxon>
        <taxon>Pseudomonadati</taxon>
        <taxon>Bacteroidota</taxon>
        <taxon>Flavobacteriia</taxon>
        <taxon>Flavobacteriales</taxon>
        <taxon>Weeksellaceae</taxon>
        <taxon>Chryseobacterium group</taxon>
        <taxon>Chryseobacterium</taxon>
    </lineage>
</organism>
<evidence type="ECO:0000313" key="5">
    <source>
        <dbReference type="Proteomes" id="UP000236413"/>
    </source>
</evidence>
<reference evidence="4 5" key="1">
    <citation type="submission" date="2018-04" db="EMBL/GenBank/DDBJ databases">
        <title>Chryseobacterium oncorhynchi 701B-08T from rainbow trout, and Chryseobacterium viscerum 687B-08T from diseased fish.</title>
        <authorList>
            <person name="Jeong J.-J."/>
            <person name="Lee Y.J."/>
            <person name="Pathiraja D."/>
            <person name="Park B."/>
            <person name="Choi I.-G."/>
            <person name="Kim K.D."/>
        </authorList>
    </citation>
    <scope>NUCLEOTIDE SEQUENCE [LARGE SCALE GENOMIC DNA]</scope>
    <source>
        <strain evidence="4 5">687B-08</strain>
    </source>
</reference>
<proteinExistence type="predicted"/>
<dbReference type="SUPFAM" id="SSF48403">
    <property type="entry name" value="Ankyrin repeat"/>
    <property type="match status" value="1"/>
</dbReference>
<comment type="caution">
    <text evidence="4">The sequence shown here is derived from an EMBL/GenBank/DDBJ whole genome shotgun (WGS) entry which is preliminary data.</text>
</comment>
<dbReference type="InterPro" id="IPR036770">
    <property type="entry name" value="Ankyrin_rpt-contain_sf"/>
</dbReference>